<dbReference type="EMBL" id="MHOM01000003">
    <property type="protein sequence ID" value="OGZ65625.1"/>
    <property type="molecule type" value="Genomic_DNA"/>
</dbReference>
<feature type="transmembrane region" description="Helical" evidence="1">
    <location>
        <begin position="6"/>
        <end position="28"/>
    </location>
</feature>
<dbReference type="AlphaFoldDB" id="A0A1G2HT63"/>
<feature type="transmembrane region" description="Helical" evidence="1">
    <location>
        <begin position="123"/>
        <end position="143"/>
    </location>
</feature>
<evidence type="ECO:0000256" key="1">
    <source>
        <dbReference type="SAM" id="Phobius"/>
    </source>
</evidence>
<protein>
    <submittedName>
        <fullName evidence="2">Uncharacterized protein</fullName>
    </submittedName>
</protein>
<comment type="caution">
    <text evidence="2">The sequence shown here is derived from an EMBL/GenBank/DDBJ whole genome shotgun (WGS) entry which is preliminary data.</text>
</comment>
<feature type="transmembrane region" description="Helical" evidence="1">
    <location>
        <begin position="82"/>
        <end position="103"/>
    </location>
</feature>
<keyword evidence="1" id="KW-0812">Transmembrane</keyword>
<name>A0A1G2HT63_9BACT</name>
<keyword evidence="1" id="KW-1133">Transmembrane helix</keyword>
<accession>A0A1G2HT63</accession>
<dbReference type="Proteomes" id="UP000177190">
    <property type="component" value="Unassembled WGS sequence"/>
</dbReference>
<proteinExistence type="predicted"/>
<feature type="transmembrane region" description="Helical" evidence="1">
    <location>
        <begin position="57"/>
        <end position="76"/>
    </location>
</feature>
<dbReference type="STRING" id="1802200.A2812_03300"/>
<keyword evidence="1" id="KW-0472">Membrane</keyword>
<evidence type="ECO:0000313" key="3">
    <source>
        <dbReference type="Proteomes" id="UP000177190"/>
    </source>
</evidence>
<evidence type="ECO:0000313" key="2">
    <source>
        <dbReference type="EMBL" id="OGZ65625.1"/>
    </source>
</evidence>
<feature type="transmembrane region" description="Helical" evidence="1">
    <location>
        <begin position="149"/>
        <end position="168"/>
    </location>
</feature>
<sequence>MKFSWTLYAIAVAGNLFWIMLMFLAEFFDKSLPERNSIIPGTNQKFLYMQDFWTMSWGDPVGVSLIWAAFLHIVIYRFEIRHWLVFCVLSVFFMIGFAAACLAKDHRPNMRYPDTGKISWNGILHLPYFGLGAAASIFCIWLIAFPGVVLLLFLFGVAFYLVCFYLEIQSGNLEPLRKS</sequence>
<gene>
    <name evidence="2" type="ORF">A2812_03300</name>
</gene>
<reference evidence="2 3" key="1">
    <citation type="journal article" date="2016" name="Nat. Commun.">
        <title>Thousands of microbial genomes shed light on interconnected biogeochemical processes in an aquifer system.</title>
        <authorList>
            <person name="Anantharaman K."/>
            <person name="Brown C.T."/>
            <person name="Hug L.A."/>
            <person name="Sharon I."/>
            <person name="Castelle C.J."/>
            <person name="Probst A.J."/>
            <person name="Thomas B.C."/>
            <person name="Singh A."/>
            <person name="Wilkins M.J."/>
            <person name="Karaoz U."/>
            <person name="Brodie E.L."/>
            <person name="Williams K.H."/>
            <person name="Hubbard S.S."/>
            <person name="Banfield J.F."/>
        </authorList>
    </citation>
    <scope>NUCLEOTIDE SEQUENCE [LARGE SCALE GENOMIC DNA]</scope>
</reference>
<organism evidence="2 3">
    <name type="scientific">Candidatus Staskawiczbacteria bacterium RIFCSPHIGHO2_01_FULL_36_16</name>
    <dbReference type="NCBI Taxonomy" id="1802200"/>
    <lineage>
        <taxon>Bacteria</taxon>
        <taxon>Candidatus Staskawicziibacteriota</taxon>
    </lineage>
</organism>